<name>A0A935C2Z8_9FIRM</name>
<dbReference type="RefSeq" id="WP_207752190.1">
    <property type="nucleotide sequence ID" value="NZ_JAEQMG010000140.1"/>
</dbReference>
<keyword evidence="2" id="KW-1185">Reference proteome</keyword>
<organism evidence="1 2">
    <name type="scientific">Ruminococcus difficilis</name>
    <dbReference type="NCBI Taxonomy" id="2763069"/>
    <lineage>
        <taxon>Bacteria</taxon>
        <taxon>Bacillati</taxon>
        <taxon>Bacillota</taxon>
        <taxon>Clostridia</taxon>
        <taxon>Eubacteriales</taxon>
        <taxon>Oscillospiraceae</taxon>
        <taxon>Ruminococcus</taxon>
    </lineage>
</organism>
<dbReference type="EMBL" id="JAEQMG010000140">
    <property type="protein sequence ID" value="MBK6089491.1"/>
    <property type="molecule type" value="Genomic_DNA"/>
</dbReference>
<evidence type="ECO:0000313" key="2">
    <source>
        <dbReference type="Proteomes" id="UP000633365"/>
    </source>
</evidence>
<dbReference type="AlphaFoldDB" id="A0A935C2Z8"/>
<comment type="caution">
    <text evidence="1">The sequence shown here is derived from an EMBL/GenBank/DDBJ whole genome shotgun (WGS) entry which is preliminary data.</text>
</comment>
<gene>
    <name evidence="1" type="ORF">JKK62_12720</name>
</gene>
<accession>A0A935C2Z8</accession>
<proteinExistence type="predicted"/>
<sequence length="356" mass="39864">MMKALFVENGSKENDYKADDFKVYGTPLKKMAPLVAALVACPLAGTYEIYSQIKDGSILVKDDTKANYDANIAAYLLLERLTKEIGTRDNYCKKYQSGISNLLLSLMNDVNALKKEELYDLLGEVLLGMAVSSVPGFESLAEKAIRKGLPSDANANQIIDAINPLLKVVGKVYWERPNELISLGVYIKEVFQTHENSINIAHLEAQDTYYVDAYNAENGENLTLAALRDNADFGRVTFKDYNDIGLYSSEDNTCFVSVKGKKAVKSEIKECSDGFAVGYYSYATEEGMELFMPVNQKYILNMKGYSIKPYHKVNYSAFYQAVGPNSKNLFRADRGHDSDWFCGNTDSNQIKLNMMF</sequence>
<reference evidence="1" key="1">
    <citation type="submission" date="2021-01" db="EMBL/GenBank/DDBJ databases">
        <title>Genome public.</title>
        <authorList>
            <person name="Liu C."/>
            <person name="Sun Q."/>
        </authorList>
    </citation>
    <scope>NUCLEOTIDE SEQUENCE</scope>
    <source>
        <strain evidence="1">M6</strain>
    </source>
</reference>
<protein>
    <submittedName>
        <fullName evidence="1">Uncharacterized protein</fullName>
    </submittedName>
</protein>
<evidence type="ECO:0000313" key="1">
    <source>
        <dbReference type="EMBL" id="MBK6089491.1"/>
    </source>
</evidence>
<dbReference type="Proteomes" id="UP000633365">
    <property type="component" value="Unassembled WGS sequence"/>
</dbReference>